<dbReference type="PANTHER" id="PTHR47706">
    <property type="entry name" value="NMRA-LIKE FAMILY PROTEIN"/>
    <property type="match status" value="1"/>
</dbReference>
<comment type="caution">
    <text evidence="4">The sequence shown here is derived from an EMBL/GenBank/DDBJ whole genome shotgun (WGS) entry which is preliminary data.</text>
</comment>
<keyword evidence="2" id="KW-0560">Oxidoreductase</keyword>
<dbReference type="Proteomes" id="UP000091918">
    <property type="component" value="Unassembled WGS sequence"/>
</dbReference>
<proteinExistence type="predicted"/>
<dbReference type="InterPro" id="IPR008030">
    <property type="entry name" value="NmrA-like"/>
</dbReference>
<evidence type="ECO:0000256" key="2">
    <source>
        <dbReference type="ARBA" id="ARBA00023002"/>
    </source>
</evidence>
<keyword evidence="1" id="KW-0521">NADP</keyword>
<reference evidence="4 5" key="1">
    <citation type="submission" date="2015-07" db="EMBL/GenBank/DDBJ databases">
        <title>Emmonsia species relationships and genome sequence.</title>
        <authorList>
            <person name="Cuomo C.A."/>
            <person name="Schwartz I.S."/>
            <person name="Kenyon C."/>
            <person name="de Hoog G.S."/>
            <person name="Govender N.P."/>
            <person name="Botha A."/>
            <person name="Moreno L."/>
            <person name="de Vries M."/>
            <person name="Munoz J.F."/>
            <person name="Stielow J.B."/>
        </authorList>
    </citation>
    <scope>NUCLEOTIDE SEQUENCE [LARGE SCALE GENOMIC DNA]</scope>
    <source>
        <strain evidence="4 5">CBS 136260</strain>
    </source>
</reference>
<dbReference type="PANTHER" id="PTHR47706:SF9">
    <property type="entry name" value="NMRA-LIKE DOMAIN-CONTAINING PROTEIN-RELATED"/>
    <property type="match status" value="1"/>
</dbReference>
<accession>A0A1B7NJX8</accession>
<name>A0A1B7NJX8_9EURO</name>
<keyword evidence="5" id="KW-1185">Reference proteome</keyword>
<dbReference type="InterPro" id="IPR036291">
    <property type="entry name" value="NAD(P)-bd_dom_sf"/>
</dbReference>
<dbReference type="AlphaFoldDB" id="A0A1B7NJX8"/>
<sequence length="148" mass="16133">MSGSAPKISHELFNVQSAIVSALLNSPHGYSVSTLSREQSSYTPPAGVTNIKTDFTHGSLVQALKGQDVVVSAIAGSAIMEQIKIIDAAIEVGVQRFIPSQYGGETRNKVTQSRVSFFALKNQVYEYLRERQDKIAWTSFLSGPLLEE</sequence>
<feature type="domain" description="NmrA-like" evidence="3">
    <location>
        <begin position="18"/>
        <end position="134"/>
    </location>
</feature>
<evidence type="ECO:0000313" key="4">
    <source>
        <dbReference type="EMBL" id="OAX76976.1"/>
    </source>
</evidence>
<evidence type="ECO:0000313" key="5">
    <source>
        <dbReference type="Proteomes" id="UP000091918"/>
    </source>
</evidence>
<evidence type="ECO:0000259" key="3">
    <source>
        <dbReference type="Pfam" id="PF05368"/>
    </source>
</evidence>
<dbReference type="EMBL" id="LGUA01003809">
    <property type="protein sequence ID" value="OAX76976.1"/>
    <property type="molecule type" value="Genomic_DNA"/>
</dbReference>
<protein>
    <recommendedName>
        <fullName evidence="3">NmrA-like domain-containing protein</fullName>
    </recommendedName>
</protein>
<dbReference type="GO" id="GO:0016491">
    <property type="term" value="F:oxidoreductase activity"/>
    <property type="evidence" value="ECO:0007669"/>
    <property type="project" value="UniProtKB-KW"/>
</dbReference>
<evidence type="ECO:0000256" key="1">
    <source>
        <dbReference type="ARBA" id="ARBA00022857"/>
    </source>
</evidence>
<dbReference type="InterPro" id="IPR051609">
    <property type="entry name" value="NmrA/Isoflavone_reductase-like"/>
</dbReference>
<gene>
    <name evidence="4" type="ORF">ACJ72_08730</name>
</gene>
<dbReference type="Pfam" id="PF05368">
    <property type="entry name" value="NmrA"/>
    <property type="match status" value="1"/>
</dbReference>
<organism evidence="4 5">
    <name type="scientific">Emergomyces africanus</name>
    <dbReference type="NCBI Taxonomy" id="1955775"/>
    <lineage>
        <taxon>Eukaryota</taxon>
        <taxon>Fungi</taxon>
        <taxon>Dikarya</taxon>
        <taxon>Ascomycota</taxon>
        <taxon>Pezizomycotina</taxon>
        <taxon>Eurotiomycetes</taxon>
        <taxon>Eurotiomycetidae</taxon>
        <taxon>Onygenales</taxon>
        <taxon>Ajellomycetaceae</taxon>
        <taxon>Emergomyces</taxon>
    </lineage>
</organism>
<dbReference type="Gene3D" id="3.40.50.720">
    <property type="entry name" value="NAD(P)-binding Rossmann-like Domain"/>
    <property type="match status" value="1"/>
</dbReference>
<dbReference type="SUPFAM" id="SSF51735">
    <property type="entry name" value="NAD(P)-binding Rossmann-fold domains"/>
    <property type="match status" value="1"/>
</dbReference>
<dbReference type="OrthoDB" id="9974981at2759"/>
<dbReference type="STRING" id="1658172.A0A1B7NJX8"/>